<dbReference type="PANTHER" id="PTHR37984:SF11">
    <property type="entry name" value="INTEGRASE CATALYTIC DOMAIN-CONTAINING PROTEIN"/>
    <property type="match status" value="1"/>
</dbReference>
<dbReference type="CDD" id="cd01647">
    <property type="entry name" value="RT_LTR"/>
    <property type="match status" value="1"/>
</dbReference>
<dbReference type="Pfam" id="PF00078">
    <property type="entry name" value="RVT_1"/>
    <property type="match status" value="1"/>
</dbReference>
<dbReference type="OrthoDB" id="10060843at2759"/>
<keyword evidence="4" id="KW-1185">Reference proteome</keyword>
<proteinExistence type="predicted"/>
<accession>A0A2B4S856</accession>
<feature type="region of interest" description="Disordered" evidence="1">
    <location>
        <begin position="569"/>
        <end position="607"/>
    </location>
</feature>
<dbReference type="InterPro" id="IPR000477">
    <property type="entry name" value="RT_dom"/>
</dbReference>
<dbReference type="PROSITE" id="PS50878">
    <property type="entry name" value="RT_POL"/>
    <property type="match status" value="1"/>
</dbReference>
<comment type="caution">
    <text evidence="3">The sequence shown here is derived from an EMBL/GenBank/DDBJ whole genome shotgun (WGS) entry which is preliminary data.</text>
</comment>
<evidence type="ECO:0000256" key="1">
    <source>
        <dbReference type="SAM" id="MobiDB-lite"/>
    </source>
</evidence>
<dbReference type="InterPro" id="IPR043502">
    <property type="entry name" value="DNA/RNA_pol_sf"/>
</dbReference>
<protein>
    <submittedName>
        <fullName evidence="3">Uncharacterized protein K02A2.6</fullName>
    </submittedName>
</protein>
<dbReference type="STRING" id="50429.A0A2B4S856"/>
<gene>
    <name evidence="3" type="primary">K02A2.6</name>
    <name evidence="3" type="ORF">AWC38_SpisGene10398</name>
</gene>
<dbReference type="PANTHER" id="PTHR37984">
    <property type="entry name" value="PROTEIN CBG26694"/>
    <property type="match status" value="1"/>
</dbReference>
<dbReference type="InterPro" id="IPR043128">
    <property type="entry name" value="Rev_trsase/Diguanyl_cyclase"/>
</dbReference>
<organism evidence="3 4">
    <name type="scientific">Stylophora pistillata</name>
    <name type="common">Smooth cauliflower coral</name>
    <dbReference type="NCBI Taxonomy" id="50429"/>
    <lineage>
        <taxon>Eukaryota</taxon>
        <taxon>Metazoa</taxon>
        <taxon>Cnidaria</taxon>
        <taxon>Anthozoa</taxon>
        <taxon>Hexacorallia</taxon>
        <taxon>Scleractinia</taxon>
        <taxon>Astrocoeniina</taxon>
        <taxon>Pocilloporidae</taxon>
        <taxon>Stylophora</taxon>
    </lineage>
</organism>
<dbReference type="Pfam" id="PF21788">
    <property type="entry name" value="TNP-like_GBD"/>
    <property type="match status" value="1"/>
</dbReference>
<evidence type="ECO:0000313" key="3">
    <source>
        <dbReference type="EMBL" id="PFX24990.1"/>
    </source>
</evidence>
<sequence>MRVNLAAQVLSASMAVVLRSFGPPEAEGTAKYCKMVDGFFDCLNVRSMHHKTPKEKKTLASSIPWLSGWQPGFNTATKLGVLKIINQVNPDETSPQSPVNEDLESLFGGISKVKGKVIKFHINSDVIPKQQPHRQILFHVRKDVEMELKRFEELDIIETLTGPTPWGSPIVIVPKSSGLVRICIDMREANKAVKREKHLMPTIDDLVADLYGATVFSKLDLSSGYHQLGLTPASRYITTFSTHIGLRRYKRLMFGINAASEIFQNAIEEILTGLPGCRNISDDIIVSGKTQKKHDENLRGVLERLQQHGVRLNKEKCTFSRKFITATDHKPLLGIFNSHKPASASIDRWKLRLIPYNCQLIYRPGKDAENPADFMSRHPSKIVSEERNISEDYVNYVCSQAVPKVMTLQEIKLESEKDISLQALIKAIETDQWTHPEFRATPHSTTDILPCEALNGRKLKTTLPEVTPPVLEKPKNMTVRDAEQKIKMKAYADQKLGVRESKIRLGDTVLIKQPKRNKVNAPFRQVPILVEGKNGSMVTANDGNKTVTRNSSMFKVVPNHIRRAEKITQEQVDEDLTAEPWSPEVSELDKSSSSPCPATALRRSQRQTRLPAKLKDFVLRVR</sequence>
<dbReference type="InterPro" id="IPR050951">
    <property type="entry name" value="Retrovirus_Pol_polyprotein"/>
</dbReference>
<evidence type="ECO:0000313" key="4">
    <source>
        <dbReference type="Proteomes" id="UP000225706"/>
    </source>
</evidence>
<dbReference type="SUPFAM" id="SSF56672">
    <property type="entry name" value="DNA/RNA polymerases"/>
    <property type="match status" value="1"/>
</dbReference>
<dbReference type="AlphaFoldDB" id="A0A2B4S856"/>
<evidence type="ECO:0000259" key="2">
    <source>
        <dbReference type="PROSITE" id="PS50878"/>
    </source>
</evidence>
<reference evidence="4" key="1">
    <citation type="journal article" date="2017" name="bioRxiv">
        <title>Comparative analysis of the genomes of Stylophora pistillata and Acropora digitifera provides evidence for extensive differences between species of corals.</title>
        <authorList>
            <person name="Voolstra C.R."/>
            <person name="Li Y."/>
            <person name="Liew Y.J."/>
            <person name="Baumgarten S."/>
            <person name="Zoccola D."/>
            <person name="Flot J.-F."/>
            <person name="Tambutte S."/>
            <person name="Allemand D."/>
            <person name="Aranda M."/>
        </authorList>
    </citation>
    <scope>NUCLEOTIDE SEQUENCE [LARGE SCALE GENOMIC DNA]</scope>
</reference>
<dbReference type="EMBL" id="LSMT01000162">
    <property type="protein sequence ID" value="PFX24990.1"/>
    <property type="molecule type" value="Genomic_DNA"/>
</dbReference>
<name>A0A2B4S856_STYPI</name>
<dbReference type="Gene3D" id="3.10.10.10">
    <property type="entry name" value="HIV Type 1 Reverse Transcriptase, subunit A, domain 1"/>
    <property type="match status" value="1"/>
</dbReference>
<feature type="domain" description="Reverse transcriptase" evidence="2">
    <location>
        <begin position="154"/>
        <end position="337"/>
    </location>
</feature>
<dbReference type="InterPro" id="IPR048366">
    <property type="entry name" value="TNP-like_GBD"/>
</dbReference>
<dbReference type="Proteomes" id="UP000225706">
    <property type="component" value="Unassembled WGS sequence"/>
</dbReference>
<dbReference type="Gene3D" id="3.30.70.270">
    <property type="match status" value="1"/>
</dbReference>